<sequence length="404" mass="45452">MKFANKTPFDALCYQMVDKNDAEYNVFVAKVGFNLIQQENGEYRVDIQDENSVPLSFQDVYAGEMNKSAVLVESDLAPYKPYCDVVINATAYAPGGKACSAFSVKAQLTSLDGEITLWSKEVDIIGERRITRNSLTAHHISQPKPFLSLPINYQYAFGGECVIDKQDKRASRIDKKYQLTEEQLIAYGDFPPCNAIAHTACMSNPIGLGFCESWYLDVIKEDCWSAPRIMNVGRALSNSHISKMLKGKMDLSDPVYSPAGFGFIGRGWSPRLAKAGTYDQEWIDNRHPHLPHDFDFNYWNGAPEDQQVVELPSGLHVSITNVRPDGEISFNLPNHLAFILLRAEQGVIPQPMKLDTLLIDTESLTVHLTYRYLIKADIPISAAEFRYEIHPLTLLDKLYPRSSV</sequence>
<dbReference type="Pfam" id="PF09937">
    <property type="entry name" value="DUF2169"/>
    <property type="match status" value="1"/>
</dbReference>
<evidence type="ECO:0000259" key="1">
    <source>
        <dbReference type="Pfam" id="PF09937"/>
    </source>
</evidence>
<proteinExistence type="predicted"/>
<dbReference type="AlphaFoldDB" id="A0AAJ4W8L6"/>
<reference evidence="2 3" key="1">
    <citation type="submission" date="2016-10" db="EMBL/GenBank/DDBJ databases">
        <authorList>
            <person name="Varghese N."/>
            <person name="Submissions S."/>
        </authorList>
    </citation>
    <scope>NUCLEOTIDE SEQUENCE [LARGE SCALE GENOMIC DNA]</scope>
    <source>
        <strain evidence="2 3">DSM 5563</strain>
    </source>
</reference>
<name>A0AAJ4W8L6_9GAMM</name>
<comment type="caution">
    <text evidence="2">The sequence shown here is derived from an EMBL/GenBank/DDBJ whole genome shotgun (WGS) entry which is preliminary data.</text>
</comment>
<accession>A0AAJ4W8L6</accession>
<dbReference type="InterPro" id="IPR018683">
    <property type="entry name" value="DUF2169"/>
</dbReference>
<dbReference type="RefSeq" id="WP_074820679.1">
    <property type="nucleotide sequence ID" value="NZ_FOLW01000002.1"/>
</dbReference>
<dbReference type="EMBL" id="FOLW01000002">
    <property type="protein sequence ID" value="SFC31427.1"/>
    <property type="molecule type" value="Genomic_DNA"/>
</dbReference>
<feature type="domain" description="DUF2169" evidence="1">
    <location>
        <begin position="22"/>
        <end position="371"/>
    </location>
</feature>
<dbReference type="Proteomes" id="UP000226420">
    <property type="component" value="Unassembled WGS sequence"/>
</dbReference>
<gene>
    <name evidence="2" type="ORF">SAMN02745723_10242</name>
</gene>
<evidence type="ECO:0000313" key="2">
    <source>
        <dbReference type="EMBL" id="SFC31427.1"/>
    </source>
</evidence>
<protein>
    <recommendedName>
        <fullName evidence="1">DUF2169 domain-containing protein</fullName>
    </recommendedName>
</protein>
<organism evidence="2 3">
    <name type="scientific">Pragia fontium DSM 5563 = ATCC 49100</name>
    <dbReference type="NCBI Taxonomy" id="1122977"/>
    <lineage>
        <taxon>Bacteria</taxon>
        <taxon>Pseudomonadati</taxon>
        <taxon>Pseudomonadota</taxon>
        <taxon>Gammaproteobacteria</taxon>
        <taxon>Enterobacterales</taxon>
        <taxon>Budviciaceae</taxon>
        <taxon>Pragia</taxon>
    </lineage>
</organism>
<evidence type="ECO:0000313" key="3">
    <source>
        <dbReference type="Proteomes" id="UP000226420"/>
    </source>
</evidence>